<evidence type="ECO:0000256" key="9">
    <source>
        <dbReference type="PIRSR" id="PIRSR602401-1"/>
    </source>
</evidence>
<feature type="transmembrane region" description="Helical" evidence="12">
    <location>
        <begin position="21"/>
        <end position="41"/>
    </location>
</feature>
<reference evidence="13 14" key="1">
    <citation type="submission" date="2018-11" db="EMBL/GenBank/DDBJ databases">
        <title>Genome sequence of Apiotrichum porosum DSM 27194.</title>
        <authorList>
            <person name="Aliyu H."/>
            <person name="Gorte O."/>
            <person name="Ochsenreither K."/>
        </authorList>
    </citation>
    <scope>NUCLEOTIDE SEQUENCE [LARGE SCALE GENOMIC DNA]</scope>
    <source>
        <strain evidence="13 14">DSM 27194</strain>
    </source>
</reference>
<dbReference type="GeneID" id="39587328"/>
<dbReference type="OrthoDB" id="1470350at2759"/>
<keyword evidence="14" id="KW-1185">Reference proteome</keyword>
<dbReference type="InterPro" id="IPR050121">
    <property type="entry name" value="Cytochrome_P450_monoxygenase"/>
</dbReference>
<dbReference type="STRING" id="105984.A0A427XG33"/>
<comment type="cofactor">
    <cofactor evidence="1 9">
        <name>heme</name>
        <dbReference type="ChEBI" id="CHEBI:30413"/>
    </cofactor>
</comment>
<comment type="caution">
    <text evidence="13">The sequence shown here is derived from an EMBL/GenBank/DDBJ whole genome shotgun (WGS) entry which is preliminary data.</text>
</comment>
<dbReference type="PRINTS" id="PR00385">
    <property type="entry name" value="P450"/>
</dbReference>
<dbReference type="InterPro" id="IPR017972">
    <property type="entry name" value="Cyt_P450_CS"/>
</dbReference>
<dbReference type="GO" id="GO:0016705">
    <property type="term" value="F:oxidoreductase activity, acting on paired donors, with incorporation or reduction of molecular oxygen"/>
    <property type="evidence" value="ECO:0007669"/>
    <property type="project" value="InterPro"/>
</dbReference>
<protein>
    <recommendedName>
        <fullName evidence="15">Cytochrome P450-dit2</fullName>
    </recommendedName>
</protein>
<dbReference type="CDD" id="cd11069">
    <property type="entry name" value="CYP_FUM15-like"/>
    <property type="match status" value="1"/>
</dbReference>
<dbReference type="PANTHER" id="PTHR24305:SF166">
    <property type="entry name" value="CYTOCHROME P450 12A4, MITOCHONDRIAL-RELATED"/>
    <property type="match status" value="1"/>
</dbReference>
<keyword evidence="12" id="KW-0812">Transmembrane</keyword>
<evidence type="ECO:0000313" key="14">
    <source>
        <dbReference type="Proteomes" id="UP000279236"/>
    </source>
</evidence>
<dbReference type="GO" id="GO:0020037">
    <property type="term" value="F:heme binding"/>
    <property type="evidence" value="ECO:0007669"/>
    <property type="project" value="InterPro"/>
</dbReference>
<evidence type="ECO:0000313" key="13">
    <source>
        <dbReference type="EMBL" id="RSH77727.1"/>
    </source>
</evidence>
<keyword evidence="12" id="KW-1133">Transmembrane helix</keyword>
<evidence type="ECO:0008006" key="15">
    <source>
        <dbReference type="Google" id="ProtNLM"/>
    </source>
</evidence>
<keyword evidence="7 9" id="KW-0408">Iron</keyword>
<evidence type="ECO:0000256" key="10">
    <source>
        <dbReference type="RuleBase" id="RU000461"/>
    </source>
</evidence>
<evidence type="ECO:0000256" key="12">
    <source>
        <dbReference type="SAM" id="Phobius"/>
    </source>
</evidence>
<dbReference type="PROSITE" id="PS00086">
    <property type="entry name" value="CYTOCHROME_P450"/>
    <property type="match status" value="1"/>
</dbReference>
<dbReference type="GO" id="GO:0004497">
    <property type="term" value="F:monooxygenase activity"/>
    <property type="evidence" value="ECO:0007669"/>
    <property type="project" value="UniProtKB-KW"/>
</dbReference>
<keyword evidence="4 9" id="KW-0349">Heme</keyword>
<comment type="similarity">
    <text evidence="3 10">Belongs to the cytochrome P450 family.</text>
</comment>
<evidence type="ECO:0000256" key="3">
    <source>
        <dbReference type="ARBA" id="ARBA00010617"/>
    </source>
</evidence>
<evidence type="ECO:0000256" key="7">
    <source>
        <dbReference type="ARBA" id="ARBA00023004"/>
    </source>
</evidence>
<sequence>MAPQLTSTASAGLPAGLSLPALTPLNVVGLLFLGLFVHLAVKVFRASRSPLYNVPGEPSHNWIVGDFPHMLSEPTGVLQKRYINKHGHTIRTSTGMFSPPGIITSDLTALGYLQRNPDLFIKPPKQSRALRALAGDGVLMAEFHSHRRQRRILNPAFSPAAIRDMTPVFYAKAEELRERIATVIDDDPKHDASPTPPKPEDIVPGSRKLDMGKYLTELAFDVIGMAGFDYDFRCQQTSNPIVSGFRGALSALMRINALAVAQHFWPALEVIPTKRNLEVAASLKRTTDVGRELVAQKRRELLAAEGGIEKSTETGKDLLSLIVKANMAQDLPENQRLSDEEIIYQVSTFLLAGSETTSNGLSWVLWRLAQNPDLQRRLREELSSVGNPEPSLDELNELHLLENVVRETLRIDSPVPETIREATADTMLPLAEPITGVDGTVMTSIPIRKGTFIVEPFLAVHSNTKIWGDDAEVFNPDRFDRPNCPAMKVPGSYGNLLSFNGGARNCIGYRFALLEMKVVLFILLRNFTFDILPSKPEITRKNFIVMLPWVVGEEHVGSQMPLLVGHVRD</sequence>
<evidence type="ECO:0000256" key="2">
    <source>
        <dbReference type="ARBA" id="ARBA00005179"/>
    </source>
</evidence>
<dbReference type="InterPro" id="IPR002401">
    <property type="entry name" value="Cyt_P450_E_grp-I"/>
</dbReference>
<feature type="binding site" description="axial binding residue" evidence="9">
    <location>
        <position position="506"/>
    </location>
    <ligand>
        <name>heme</name>
        <dbReference type="ChEBI" id="CHEBI:30413"/>
    </ligand>
    <ligandPart>
        <name>Fe</name>
        <dbReference type="ChEBI" id="CHEBI:18248"/>
    </ligandPart>
</feature>
<dbReference type="SUPFAM" id="SSF48264">
    <property type="entry name" value="Cytochrome P450"/>
    <property type="match status" value="1"/>
</dbReference>
<dbReference type="InterPro" id="IPR001128">
    <property type="entry name" value="Cyt_P450"/>
</dbReference>
<dbReference type="PRINTS" id="PR00463">
    <property type="entry name" value="EP450I"/>
</dbReference>
<keyword evidence="5 9" id="KW-0479">Metal-binding</keyword>
<dbReference type="Gene3D" id="1.10.630.10">
    <property type="entry name" value="Cytochrome P450"/>
    <property type="match status" value="1"/>
</dbReference>
<name>A0A427XG33_9TREE</name>
<dbReference type="Pfam" id="PF00067">
    <property type="entry name" value="p450"/>
    <property type="match status" value="1"/>
</dbReference>
<comment type="pathway">
    <text evidence="2">Secondary metabolite biosynthesis.</text>
</comment>
<keyword evidence="8 10" id="KW-0503">Monooxygenase</keyword>
<keyword evidence="6 10" id="KW-0560">Oxidoreductase</keyword>
<dbReference type="AlphaFoldDB" id="A0A427XG33"/>
<evidence type="ECO:0000256" key="6">
    <source>
        <dbReference type="ARBA" id="ARBA00023002"/>
    </source>
</evidence>
<evidence type="ECO:0000256" key="5">
    <source>
        <dbReference type="ARBA" id="ARBA00022723"/>
    </source>
</evidence>
<dbReference type="GO" id="GO:0005506">
    <property type="term" value="F:iron ion binding"/>
    <property type="evidence" value="ECO:0007669"/>
    <property type="project" value="InterPro"/>
</dbReference>
<accession>A0A427XG33</accession>
<evidence type="ECO:0000256" key="8">
    <source>
        <dbReference type="ARBA" id="ARBA00023033"/>
    </source>
</evidence>
<evidence type="ECO:0000256" key="11">
    <source>
        <dbReference type="SAM" id="MobiDB-lite"/>
    </source>
</evidence>
<dbReference type="PANTHER" id="PTHR24305">
    <property type="entry name" value="CYTOCHROME P450"/>
    <property type="match status" value="1"/>
</dbReference>
<dbReference type="Proteomes" id="UP000279236">
    <property type="component" value="Unassembled WGS sequence"/>
</dbReference>
<dbReference type="EMBL" id="RSCE01000014">
    <property type="protein sequence ID" value="RSH77727.1"/>
    <property type="molecule type" value="Genomic_DNA"/>
</dbReference>
<gene>
    <name evidence="13" type="ORF">EHS24_002785</name>
</gene>
<keyword evidence="12" id="KW-0472">Membrane</keyword>
<evidence type="ECO:0000256" key="4">
    <source>
        <dbReference type="ARBA" id="ARBA00022617"/>
    </source>
</evidence>
<dbReference type="InterPro" id="IPR036396">
    <property type="entry name" value="Cyt_P450_sf"/>
</dbReference>
<proteinExistence type="inferred from homology"/>
<dbReference type="RefSeq" id="XP_028472874.1">
    <property type="nucleotide sequence ID" value="XM_028618507.1"/>
</dbReference>
<evidence type="ECO:0000256" key="1">
    <source>
        <dbReference type="ARBA" id="ARBA00001971"/>
    </source>
</evidence>
<feature type="region of interest" description="Disordered" evidence="11">
    <location>
        <begin position="185"/>
        <end position="205"/>
    </location>
</feature>
<organism evidence="13 14">
    <name type="scientific">Apiotrichum porosum</name>
    <dbReference type="NCBI Taxonomy" id="105984"/>
    <lineage>
        <taxon>Eukaryota</taxon>
        <taxon>Fungi</taxon>
        <taxon>Dikarya</taxon>
        <taxon>Basidiomycota</taxon>
        <taxon>Agaricomycotina</taxon>
        <taxon>Tremellomycetes</taxon>
        <taxon>Trichosporonales</taxon>
        <taxon>Trichosporonaceae</taxon>
        <taxon>Apiotrichum</taxon>
    </lineage>
</organism>